<evidence type="ECO:0000259" key="3">
    <source>
        <dbReference type="PROSITE" id="PS51462"/>
    </source>
</evidence>
<comment type="caution">
    <text evidence="4">The sequence shown here is derived from an EMBL/GenBank/DDBJ whole genome shotgun (WGS) entry which is preliminary data.</text>
</comment>
<dbReference type="RefSeq" id="WP_189435337.1">
    <property type="nucleotide sequence ID" value="NZ_BMXE01000001.1"/>
</dbReference>
<evidence type="ECO:0000313" key="5">
    <source>
        <dbReference type="Proteomes" id="UP000637980"/>
    </source>
</evidence>
<dbReference type="CDD" id="cd04673">
    <property type="entry name" value="NUDIX_ADPRase"/>
    <property type="match status" value="1"/>
</dbReference>
<organism evidence="4 5">
    <name type="scientific">Pseudovibrio japonicus</name>
    <dbReference type="NCBI Taxonomy" id="366534"/>
    <lineage>
        <taxon>Bacteria</taxon>
        <taxon>Pseudomonadati</taxon>
        <taxon>Pseudomonadota</taxon>
        <taxon>Alphaproteobacteria</taxon>
        <taxon>Hyphomicrobiales</taxon>
        <taxon>Stappiaceae</taxon>
        <taxon>Pseudovibrio</taxon>
    </lineage>
</organism>
<protein>
    <submittedName>
        <fullName evidence="4">DNA mismatch repair protein MutT</fullName>
    </submittedName>
</protein>
<accession>A0ABQ3DZK3</accession>
<evidence type="ECO:0000313" key="4">
    <source>
        <dbReference type="EMBL" id="GHB21416.1"/>
    </source>
</evidence>
<name>A0ABQ3DZK3_9HYPH</name>
<feature type="domain" description="Nudix hydrolase" evidence="3">
    <location>
        <begin position="8"/>
        <end position="135"/>
    </location>
</feature>
<gene>
    <name evidence="4" type="ORF">GCM10007094_06870</name>
</gene>
<dbReference type="SUPFAM" id="SSF55811">
    <property type="entry name" value="Nudix"/>
    <property type="match status" value="1"/>
</dbReference>
<proteinExistence type="predicted"/>
<evidence type="ECO:0000256" key="2">
    <source>
        <dbReference type="ARBA" id="ARBA00022801"/>
    </source>
</evidence>
<dbReference type="PRINTS" id="PR00502">
    <property type="entry name" value="NUDIXFAMILY"/>
</dbReference>
<dbReference type="PANTHER" id="PTHR43046">
    <property type="entry name" value="GDP-MANNOSE MANNOSYL HYDROLASE"/>
    <property type="match status" value="1"/>
</dbReference>
<dbReference type="PANTHER" id="PTHR43046:SF14">
    <property type="entry name" value="MUTT_NUDIX FAMILY PROTEIN"/>
    <property type="match status" value="1"/>
</dbReference>
<comment type="cofactor">
    <cofactor evidence="1">
        <name>Mg(2+)</name>
        <dbReference type="ChEBI" id="CHEBI:18420"/>
    </cofactor>
</comment>
<dbReference type="Gene3D" id="3.90.79.10">
    <property type="entry name" value="Nucleoside Triphosphate Pyrophosphohydrolase"/>
    <property type="match status" value="1"/>
</dbReference>
<dbReference type="Proteomes" id="UP000637980">
    <property type="component" value="Unassembled WGS sequence"/>
</dbReference>
<dbReference type="InterPro" id="IPR015797">
    <property type="entry name" value="NUDIX_hydrolase-like_dom_sf"/>
</dbReference>
<dbReference type="InterPro" id="IPR000086">
    <property type="entry name" value="NUDIX_hydrolase_dom"/>
</dbReference>
<keyword evidence="5" id="KW-1185">Reference proteome</keyword>
<dbReference type="EMBL" id="BMXE01000001">
    <property type="protein sequence ID" value="GHB21416.1"/>
    <property type="molecule type" value="Genomic_DNA"/>
</dbReference>
<dbReference type="InterPro" id="IPR020476">
    <property type="entry name" value="Nudix_hydrolase"/>
</dbReference>
<keyword evidence="2" id="KW-0378">Hydrolase</keyword>
<dbReference type="Pfam" id="PF00293">
    <property type="entry name" value="NUDIX"/>
    <property type="match status" value="1"/>
</dbReference>
<sequence length="137" mass="15201">MSSTSSPQYIEATSVACIQDNRVLLVKRAHAPAKGLWSFPGGKVLVGERLEDAARRELKEETSLSAVDLKNWRVSSPSPKDSQVQYRINVFTCTQVEGDAKAGSDASELGWYTWEETQHLPLAPGMQQHIFDLLRGK</sequence>
<reference evidence="5" key="1">
    <citation type="journal article" date="2019" name="Int. J. Syst. Evol. Microbiol.">
        <title>The Global Catalogue of Microorganisms (GCM) 10K type strain sequencing project: providing services to taxonomists for standard genome sequencing and annotation.</title>
        <authorList>
            <consortium name="The Broad Institute Genomics Platform"/>
            <consortium name="The Broad Institute Genome Sequencing Center for Infectious Disease"/>
            <person name="Wu L."/>
            <person name="Ma J."/>
        </authorList>
    </citation>
    <scope>NUCLEOTIDE SEQUENCE [LARGE SCALE GENOMIC DNA]</scope>
    <source>
        <strain evidence="5">KCTC 12861</strain>
    </source>
</reference>
<dbReference type="PROSITE" id="PS51462">
    <property type="entry name" value="NUDIX"/>
    <property type="match status" value="1"/>
</dbReference>
<evidence type="ECO:0000256" key="1">
    <source>
        <dbReference type="ARBA" id="ARBA00001946"/>
    </source>
</evidence>